<dbReference type="SUPFAM" id="SSF47819">
    <property type="entry name" value="HRDC-like"/>
    <property type="match status" value="1"/>
</dbReference>
<dbReference type="AlphaFoldDB" id="A0A7T7XJW0"/>
<dbReference type="GO" id="GO:0008408">
    <property type="term" value="F:3'-5' exonuclease activity"/>
    <property type="evidence" value="ECO:0007669"/>
    <property type="project" value="InterPro"/>
</dbReference>
<dbReference type="SUPFAM" id="SSF53098">
    <property type="entry name" value="Ribonuclease H-like"/>
    <property type="match status" value="1"/>
</dbReference>
<sequence>MEKNTRDGFTLINTDAALARFLGYLRTEGITEIAMDFEGEFNLHVYGEKLCLIQVFDKKNCFIIDPLSVSDGEIRRFLETKIIKYMYGAESDISLVYKQYGIKLSRVYDQQLLAETLNYEKKGLDAVLERGLGIVSQGKKKFQMYNWTLRPVKPEAMAYALQDVLHLFDLNTVLTEEIIKTGRYNDLIRRLVEFSFDFDKKRVPGIFKQRNYLDLPKDQQRTLQKIFDIREDLAREHNLPPNAVLDKNELFLLAKDPQRIRQVRFGKRVTERMRKVLTEKILAL</sequence>
<evidence type="ECO:0000313" key="3">
    <source>
        <dbReference type="Proteomes" id="UP000595917"/>
    </source>
</evidence>
<dbReference type="InterPro" id="IPR051086">
    <property type="entry name" value="RNase_D-like"/>
</dbReference>
<name>A0A7T7XJW0_9SPIR</name>
<dbReference type="GO" id="GO:0000166">
    <property type="term" value="F:nucleotide binding"/>
    <property type="evidence" value="ECO:0007669"/>
    <property type="project" value="InterPro"/>
</dbReference>
<dbReference type="GO" id="GO:0006139">
    <property type="term" value="P:nucleobase-containing compound metabolic process"/>
    <property type="evidence" value="ECO:0007669"/>
    <property type="project" value="InterPro"/>
</dbReference>
<dbReference type="RefSeq" id="WP_215625060.1">
    <property type="nucleotide sequence ID" value="NZ_CP067089.2"/>
</dbReference>
<protein>
    <submittedName>
        <fullName evidence="2">Ribonuclease D</fullName>
    </submittedName>
</protein>
<feature type="domain" description="3'-5' exonuclease" evidence="1">
    <location>
        <begin position="9"/>
        <end position="179"/>
    </location>
</feature>
<evidence type="ECO:0000313" key="2">
    <source>
        <dbReference type="EMBL" id="QQO07754.1"/>
    </source>
</evidence>
<dbReference type="InterPro" id="IPR036397">
    <property type="entry name" value="RNaseH_sf"/>
</dbReference>
<accession>A0A7T7XJW0</accession>
<dbReference type="PANTHER" id="PTHR47649:SF1">
    <property type="entry name" value="RIBONUCLEASE D"/>
    <property type="match status" value="1"/>
</dbReference>
<dbReference type="GO" id="GO:0003676">
    <property type="term" value="F:nucleic acid binding"/>
    <property type="evidence" value="ECO:0007669"/>
    <property type="project" value="InterPro"/>
</dbReference>
<dbReference type="InterPro" id="IPR010997">
    <property type="entry name" value="HRDC-like_sf"/>
</dbReference>
<organism evidence="2 3">
    <name type="scientific">Breznakiella homolactica</name>
    <dbReference type="NCBI Taxonomy" id="2798577"/>
    <lineage>
        <taxon>Bacteria</taxon>
        <taxon>Pseudomonadati</taxon>
        <taxon>Spirochaetota</taxon>
        <taxon>Spirochaetia</taxon>
        <taxon>Spirochaetales</taxon>
        <taxon>Breznakiellaceae</taxon>
        <taxon>Breznakiella</taxon>
    </lineage>
</organism>
<reference evidence="2" key="1">
    <citation type="submission" date="2021-01" db="EMBL/GenBank/DDBJ databases">
        <title>Description of Breznakiella homolactica.</title>
        <authorList>
            <person name="Song Y."/>
            <person name="Brune A."/>
        </authorList>
    </citation>
    <scope>NUCLEOTIDE SEQUENCE</scope>
    <source>
        <strain evidence="2">RmG30</strain>
    </source>
</reference>
<dbReference type="Proteomes" id="UP000595917">
    <property type="component" value="Chromosome"/>
</dbReference>
<proteinExistence type="predicted"/>
<dbReference type="SMART" id="SM00474">
    <property type="entry name" value="35EXOc"/>
    <property type="match status" value="1"/>
</dbReference>
<dbReference type="Pfam" id="PF01612">
    <property type="entry name" value="DNA_pol_A_exo1"/>
    <property type="match status" value="1"/>
</dbReference>
<dbReference type="Gene3D" id="1.10.150.80">
    <property type="entry name" value="HRDC domain"/>
    <property type="match status" value="1"/>
</dbReference>
<dbReference type="PANTHER" id="PTHR47649">
    <property type="entry name" value="RIBONUCLEASE D"/>
    <property type="match status" value="1"/>
</dbReference>
<dbReference type="InterPro" id="IPR012337">
    <property type="entry name" value="RNaseH-like_sf"/>
</dbReference>
<keyword evidence="3" id="KW-1185">Reference proteome</keyword>
<dbReference type="KEGG" id="bhc:JFL75_12460"/>
<dbReference type="EMBL" id="CP067089">
    <property type="protein sequence ID" value="QQO07754.1"/>
    <property type="molecule type" value="Genomic_DNA"/>
</dbReference>
<dbReference type="Gene3D" id="3.30.420.10">
    <property type="entry name" value="Ribonuclease H-like superfamily/Ribonuclease H"/>
    <property type="match status" value="1"/>
</dbReference>
<gene>
    <name evidence="2" type="ORF">JFL75_12460</name>
</gene>
<evidence type="ECO:0000259" key="1">
    <source>
        <dbReference type="SMART" id="SM00474"/>
    </source>
</evidence>
<dbReference type="InterPro" id="IPR002562">
    <property type="entry name" value="3'-5'_exonuclease_dom"/>
</dbReference>
<dbReference type="InterPro" id="IPR044876">
    <property type="entry name" value="HRDC_dom_sf"/>
</dbReference>